<name>A0A3B0X193_9ZZZZ</name>
<protein>
    <submittedName>
        <fullName evidence="1">Uncharacterized protein</fullName>
    </submittedName>
</protein>
<gene>
    <name evidence="1" type="ORF">MNBD_GAMMA07-2758</name>
</gene>
<evidence type="ECO:0000313" key="1">
    <source>
        <dbReference type="EMBL" id="VAW55249.1"/>
    </source>
</evidence>
<dbReference type="AlphaFoldDB" id="A0A3B0X193"/>
<dbReference type="EMBL" id="UOFF01000086">
    <property type="protein sequence ID" value="VAW55249.1"/>
    <property type="molecule type" value="Genomic_DNA"/>
</dbReference>
<proteinExistence type="predicted"/>
<accession>A0A3B0X193</accession>
<reference evidence="1" key="1">
    <citation type="submission" date="2018-06" db="EMBL/GenBank/DDBJ databases">
        <authorList>
            <person name="Zhirakovskaya E."/>
        </authorList>
    </citation>
    <scope>NUCLEOTIDE SEQUENCE</scope>
</reference>
<organism evidence="1">
    <name type="scientific">hydrothermal vent metagenome</name>
    <dbReference type="NCBI Taxonomy" id="652676"/>
    <lineage>
        <taxon>unclassified sequences</taxon>
        <taxon>metagenomes</taxon>
        <taxon>ecological metagenomes</taxon>
    </lineage>
</organism>
<sequence>MQDLLSLLFFAGLFFVLMRFGCCAHKKHDHKKHKPSQQKYTDPVCGAQVDSEEGYEKTYERTGCRFCSKPCRQKFVTNPELYAVNKLSDDSHHQGDVL</sequence>